<organism evidence="1 2">
    <name type="scientific">Brachionus plicatilis</name>
    <name type="common">Marine rotifer</name>
    <name type="synonym">Brachionus muelleri</name>
    <dbReference type="NCBI Taxonomy" id="10195"/>
    <lineage>
        <taxon>Eukaryota</taxon>
        <taxon>Metazoa</taxon>
        <taxon>Spiralia</taxon>
        <taxon>Gnathifera</taxon>
        <taxon>Rotifera</taxon>
        <taxon>Eurotatoria</taxon>
        <taxon>Monogononta</taxon>
        <taxon>Pseudotrocha</taxon>
        <taxon>Ploima</taxon>
        <taxon>Brachionidae</taxon>
        <taxon>Brachionus</taxon>
    </lineage>
</organism>
<dbReference type="AlphaFoldDB" id="A0A3M7QI67"/>
<sequence length="213" mass="25567">MPSLYKLRKKTCRAKISLAMRAIFFYNIHILVQTKIDTFIKIIRLYFNYTLKAENELVPLIVKWKAFILSLNQTLTGFLIKKKHLKRTKNQLFNFILKYDRRYLYNIYIIYNVMFHKKILIRLLGANQDLIKLNFYNKLFLCSLNKPEILNRSRTSEPIVSSLTKTISKNCQNKINFEPIYEKKTMMANDRQRLEKTPSRSKRIWKIACLLDE</sequence>
<gene>
    <name evidence="1" type="ORF">BpHYR1_020568</name>
</gene>
<dbReference type="Proteomes" id="UP000276133">
    <property type="component" value="Unassembled WGS sequence"/>
</dbReference>
<evidence type="ECO:0000313" key="2">
    <source>
        <dbReference type="Proteomes" id="UP000276133"/>
    </source>
</evidence>
<protein>
    <submittedName>
        <fullName evidence="1">Uncharacterized protein</fullName>
    </submittedName>
</protein>
<name>A0A3M7QI67_BRAPC</name>
<keyword evidence="2" id="KW-1185">Reference proteome</keyword>
<dbReference type="EMBL" id="REGN01006094">
    <property type="protein sequence ID" value="RNA10932.1"/>
    <property type="molecule type" value="Genomic_DNA"/>
</dbReference>
<reference evidence="1 2" key="1">
    <citation type="journal article" date="2018" name="Sci. Rep.">
        <title>Genomic signatures of local adaptation to the degree of environmental predictability in rotifers.</title>
        <authorList>
            <person name="Franch-Gras L."/>
            <person name="Hahn C."/>
            <person name="Garcia-Roger E.M."/>
            <person name="Carmona M.J."/>
            <person name="Serra M."/>
            <person name="Gomez A."/>
        </authorList>
    </citation>
    <scope>NUCLEOTIDE SEQUENCE [LARGE SCALE GENOMIC DNA]</scope>
    <source>
        <strain evidence="1">HYR1</strain>
    </source>
</reference>
<proteinExistence type="predicted"/>
<accession>A0A3M7QI67</accession>
<evidence type="ECO:0000313" key="1">
    <source>
        <dbReference type="EMBL" id="RNA10932.1"/>
    </source>
</evidence>
<comment type="caution">
    <text evidence="1">The sequence shown here is derived from an EMBL/GenBank/DDBJ whole genome shotgun (WGS) entry which is preliminary data.</text>
</comment>